<feature type="transmembrane region" description="Helical" evidence="1">
    <location>
        <begin position="116"/>
        <end position="137"/>
    </location>
</feature>
<dbReference type="OrthoDB" id="1922386at2"/>
<keyword evidence="1" id="KW-0472">Membrane</keyword>
<dbReference type="AlphaFoldDB" id="A0A5M9HYX1"/>
<feature type="transmembrane region" description="Helical" evidence="1">
    <location>
        <begin position="74"/>
        <end position="95"/>
    </location>
</feature>
<name>A0A5M9HYX1_9FIRM</name>
<organism evidence="2 3">
    <name type="scientific">Mediterraneibacter catenae</name>
    <dbReference type="NCBI Taxonomy" id="2594882"/>
    <lineage>
        <taxon>Bacteria</taxon>
        <taxon>Bacillati</taxon>
        <taxon>Bacillota</taxon>
        <taxon>Clostridia</taxon>
        <taxon>Lachnospirales</taxon>
        <taxon>Lachnospiraceae</taxon>
        <taxon>Mediterraneibacter</taxon>
    </lineage>
</organism>
<accession>A0A5M9HYX1</accession>
<sequence>MKKLAFYRLMLSLRRNILLFLFYMVCYLVLSIVVINHVTYWLAFDYPDFISIVRTGDRSLLQDLVFQIIIENQTVYHCISALFTLALIWLFSLRLPLQLPGALYVCPAGKADKLHYLRLYLAGKITLLVLLLLIITYTGWGGFFFYLQPPALVVQISLTAFLFLAFSLNPDPGNRKEALKKCPDIVTERSSKTFVSVYWSGLLILENTIFYSVLYVKPNFSWFDTLWWLPALALNIWLTRRHVTPVLEIMLDYEKLYFPIRE</sequence>
<dbReference type="RefSeq" id="WP_150310455.1">
    <property type="nucleotide sequence ID" value="NZ_VMSO01000004.1"/>
</dbReference>
<keyword evidence="1" id="KW-1133">Transmembrane helix</keyword>
<feature type="transmembrane region" description="Helical" evidence="1">
    <location>
        <begin position="143"/>
        <end position="166"/>
    </location>
</feature>
<protein>
    <submittedName>
        <fullName evidence="2">Uncharacterized protein</fullName>
    </submittedName>
</protein>
<keyword evidence="1" id="KW-0812">Transmembrane</keyword>
<reference evidence="2" key="1">
    <citation type="submission" date="2019-07" db="EMBL/GenBank/DDBJ databases">
        <authorList>
            <person name="Wongkuna S."/>
            <person name="Scaria J."/>
        </authorList>
    </citation>
    <scope>NUCLEOTIDE SEQUENCE [LARGE SCALE GENOMIC DNA]</scope>
    <source>
        <strain evidence="2">SW178</strain>
    </source>
</reference>
<evidence type="ECO:0000256" key="1">
    <source>
        <dbReference type="SAM" id="Phobius"/>
    </source>
</evidence>
<evidence type="ECO:0000313" key="2">
    <source>
        <dbReference type="EMBL" id="KAA8502100.1"/>
    </source>
</evidence>
<dbReference type="EMBL" id="VMSO01000004">
    <property type="protein sequence ID" value="KAA8502100.1"/>
    <property type="molecule type" value="Genomic_DNA"/>
</dbReference>
<gene>
    <name evidence="2" type="ORF">FNY66_04980</name>
</gene>
<comment type="caution">
    <text evidence="2">The sequence shown here is derived from an EMBL/GenBank/DDBJ whole genome shotgun (WGS) entry which is preliminary data.</text>
</comment>
<keyword evidence="3" id="KW-1185">Reference proteome</keyword>
<feature type="transmembrane region" description="Helical" evidence="1">
    <location>
        <begin position="197"/>
        <end position="214"/>
    </location>
</feature>
<evidence type="ECO:0000313" key="3">
    <source>
        <dbReference type="Proteomes" id="UP000322025"/>
    </source>
</evidence>
<feature type="transmembrane region" description="Helical" evidence="1">
    <location>
        <begin position="20"/>
        <end position="43"/>
    </location>
</feature>
<proteinExistence type="predicted"/>
<dbReference type="Proteomes" id="UP000322025">
    <property type="component" value="Unassembled WGS sequence"/>
</dbReference>